<dbReference type="InterPro" id="IPR041352">
    <property type="entry name" value="Mtd_N"/>
</dbReference>
<feature type="domain" description="Major tropism determinant N-terminal" evidence="1">
    <location>
        <begin position="8"/>
        <end position="37"/>
    </location>
</feature>
<gene>
    <name evidence="2" type="ORF">PAT3040_06131</name>
</gene>
<dbReference type="Proteomes" id="UP000245202">
    <property type="component" value="Unassembled WGS sequence"/>
</dbReference>
<keyword evidence="3" id="KW-1185">Reference proteome</keyword>
<name>A0A2R5EXE0_9BACL</name>
<evidence type="ECO:0000313" key="2">
    <source>
        <dbReference type="EMBL" id="GBG11330.1"/>
    </source>
</evidence>
<organism evidence="2 3">
    <name type="scientific">Paenibacillus agaridevorans</name>
    <dbReference type="NCBI Taxonomy" id="171404"/>
    <lineage>
        <taxon>Bacteria</taxon>
        <taxon>Bacillati</taxon>
        <taxon>Bacillota</taxon>
        <taxon>Bacilli</taxon>
        <taxon>Bacillales</taxon>
        <taxon>Paenibacillaceae</taxon>
        <taxon>Paenibacillus</taxon>
    </lineage>
</organism>
<proteinExistence type="predicted"/>
<evidence type="ECO:0000259" key="1">
    <source>
        <dbReference type="Pfam" id="PF18454"/>
    </source>
</evidence>
<dbReference type="GO" id="GO:0019062">
    <property type="term" value="P:virion attachment to host cell"/>
    <property type="evidence" value="ECO:0007669"/>
    <property type="project" value="InterPro"/>
</dbReference>
<dbReference type="EMBL" id="BDQX01000394">
    <property type="protein sequence ID" value="GBG11330.1"/>
    <property type="molecule type" value="Genomic_DNA"/>
</dbReference>
<protein>
    <submittedName>
        <fullName evidence="2">Tail fiber protein</fullName>
    </submittedName>
</protein>
<dbReference type="GO" id="GO:0046718">
    <property type="term" value="P:symbiont entry into host cell"/>
    <property type="evidence" value="ECO:0007669"/>
    <property type="project" value="InterPro"/>
</dbReference>
<dbReference type="RefSeq" id="WP_108995644.1">
    <property type="nucleotide sequence ID" value="NZ_BDQX01000394.1"/>
</dbReference>
<comment type="caution">
    <text evidence="2">The sequence shown here is derived from an EMBL/GenBank/DDBJ whole genome shotgun (WGS) entry which is preliminary data.</text>
</comment>
<dbReference type="AlphaFoldDB" id="A0A2R5EXE0"/>
<dbReference type="Pfam" id="PF03406">
    <property type="entry name" value="Phage_fiber_2"/>
    <property type="match status" value="1"/>
</dbReference>
<dbReference type="Pfam" id="PF18454">
    <property type="entry name" value="Mtd_N"/>
    <property type="match status" value="1"/>
</dbReference>
<evidence type="ECO:0000313" key="3">
    <source>
        <dbReference type="Proteomes" id="UP000245202"/>
    </source>
</evidence>
<accession>A0A2R5EXE0</accession>
<dbReference type="InterPro" id="IPR005068">
    <property type="entry name" value="Phage_lambda_Stf-r2"/>
</dbReference>
<sequence>MPRNVLMQVRRGLEADIGTLETGELGFCTDTKKLYIGSAGGNVLLVAAQTAGDMLKSIYDTNNNGKVDSADAADSVPWAGVSGKPATFAPAAHQHSGADIASGTVAAARLPTASTSAAGIAQLNSATNSTSTTQAATPSAVKAAYDLAVGKLSPGVTWGQLRGGV</sequence>
<reference evidence="2 3" key="1">
    <citation type="submission" date="2017-08" db="EMBL/GenBank/DDBJ databases">
        <title>Substantial Increase in Enzyme Production by Combined Drug-Resistance Mutations in Paenibacillus agaridevorans.</title>
        <authorList>
            <person name="Tanaka Y."/>
            <person name="Funane K."/>
            <person name="Hosaka T."/>
            <person name="Shiwa Y."/>
            <person name="Fujita N."/>
            <person name="Miyazaki T."/>
            <person name="Yoshikawa H."/>
            <person name="Murakami K."/>
            <person name="Kasahara K."/>
            <person name="Inaoka T."/>
            <person name="Hiraga Y."/>
            <person name="Ochi K."/>
        </authorList>
    </citation>
    <scope>NUCLEOTIDE SEQUENCE [LARGE SCALE GENOMIC DNA]</scope>
    <source>
        <strain evidence="2 3">T-3040</strain>
    </source>
</reference>